<comment type="caution">
    <text evidence="1">The sequence shown here is derived from an EMBL/GenBank/DDBJ whole genome shotgun (WGS) entry which is preliminary data.</text>
</comment>
<evidence type="ECO:0000313" key="1">
    <source>
        <dbReference type="EMBL" id="OJF12538.1"/>
    </source>
</evidence>
<organism evidence="1 2">
    <name type="scientific">Couchioplanes caeruleus subsp. caeruleus</name>
    <dbReference type="NCBI Taxonomy" id="56427"/>
    <lineage>
        <taxon>Bacteria</taxon>
        <taxon>Bacillati</taxon>
        <taxon>Actinomycetota</taxon>
        <taxon>Actinomycetes</taxon>
        <taxon>Micromonosporales</taxon>
        <taxon>Micromonosporaceae</taxon>
        <taxon>Couchioplanes</taxon>
    </lineage>
</organism>
<keyword evidence="2" id="KW-1185">Reference proteome</keyword>
<sequence>MKVNGPLVHLDGFAMIPRRWCVERTRAWITAHRPLARDYERLPATSEGLIRWAFIAGALNRLDSGHPAVRQPRWRWLRHPRLTPMSNTH</sequence>
<gene>
    <name evidence="1" type="ORF">BG844_20070</name>
</gene>
<dbReference type="AlphaFoldDB" id="A0A1K0G5I5"/>
<dbReference type="EMBL" id="MEIA01000214">
    <property type="protein sequence ID" value="OJF12538.1"/>
    <property type="molecule type" value="Genomic_DNA"/>
</dbReference>
<evidence type="ECO:0000313" key="2">
    <source>
        <dbReference type="Proteomes" id="UP000182486"/>
    </source>
</evidence>
<reference evidence="1 2" key="1">
    <citation type="submission" date="2016-09" db="EMBL/GenBank/DDBJ databases">
        <title>Couchioplanes caeruleus draft genome sequence.</title>
        <authorList>
            <person name="Sheehan J."/>
            <person name="Caffrey P."/>
        </authorList>
    </citation>
    <scope>NUCLEOTIDE SEQUENCE [LARGE SCALE GENOMIC DNA]</scope>
    <source>
        <strain evidence="1 2">DSM 43634</strain>
    </source>
</reference>
<dbReference type="PANTHER" id="PTHR30007">
    <property type="entry name" value="PHP DOMAIN PROTEIN"/>
    <property type="match status" value="1"/>
</dbReference>
<name>A0A1K0G5I5_9ACTN</name>
<dbReference type="PANTHER" id="PTHR30007:SF0">
    <property type="entry name" value="TRANSPOSASE"/>
    <property type="match status" value="1"/>
</dbReference>
<dbReference type="Proteomes" id="UP000182486">
    <property type="component" value="Unassembled WGS sequence"/>
</dbReference>
<accession>A0A1K0G5I5</accession>
<protein>
    <recommendedName>
        <fullName evidence="3">DDE family transposase</fullName>
    </recommendedName>
</protein>
<evidence type="ECO:0008006" key="3">
    <source>
        <dbReference type="Google" id="ProtNLM"/>
    </source>
</evidence>
<proteinExistence type="predicted"/>